<gene>
    <name evidence="2" type="ORF">GCM10010191_33600</name>
</gene>
<comment type="caution">
    <text evidence="2">The sequence shown here is derived from an EMBL/GenBank/DDBJ whole genome shotgun (WGS) entry which is preliminary data.</text>
</comment>
<evidence type="ECO:0008006" key="4">
    <source>
        <dbReference type="Google" id="ProtNLM"/>
    </source>
</evidence>
<keyword evidence="3" id="KW-1185">Reference proteome</keyword>
<dbReference type="Proteomes" id="UP001501231">
    <property type="component" value="Unassembled WGS sequence"/>
</dbReference>
<proteinExistence type="predicted"/>
<protein>
    <recommendedName>
        <fullName evidence="4">DUF4235 domain-containing protein</fullName>
    </recommendedName>
</protein>
<feature type="region of interest" description="Disordered" evidence="1">
    <location>
        <begin position="1"/>
        <end position="39"/>
    </location>
</feature>
<dbReference type="EMBL" id="BAAARW010000012">
    <property type="protein sequence ID" value="GAA2419749.1"/>
    <property type="molecule type" value="Genomic_DNA"/>
</dbReference>
<accession>A0ABN3J377</accession>
<evidence type="ECO:0000313" key="3">
    <source>
        <dbReference type="Proteomes" id="UP001501231"/>
    </source>
</evidence>
<dbReference type="RefSeq" id="WP_344589903.1">
    <property type="nucleotide sequence ID" value="NZ_BAAARW010000012.1"/>
</dbReference>
<name>A0ABN3J377_9ACTN</name>
<feature type="compositionally biased region" description="Basic residues" evidence="1">
    <location>
        <begin position="1"/>
        <end position="10"/>
    </location>
</feature>
<evidence type="ECO:0000256" key="1">
    <source>
        <dbReference type="SAM" id="MobiDB-lite"/>
    </source>
</evidence>
<organism evidence="2 3">
    <name type="scientific">Actinomadura vinacea</name>
    <dbReference type="NCBI Taxonomy" id="115336"/>
    <lineage>
        <taxon>Bacteria</taxon>
        <taxon>Bacillati</taxon>
        <taxon>Actinomycetota</taxon>
        <taxon>Actinomycetes</taxon>
        <taxon>Streptosporangiales</taxon>
        <taxon>Thermomonosporaceae</taxon>
        <taxon>Actinomadura</taxon>
    </lineage>
</organism>
<reference evidence="2 3" key="1">
    <citation type="journal article" date="2019" name="Int. J. Syst. Evol. Microbiol.">
        <title>The Global Catalogue of Microorganisms (GCM) 10K type strain sequencing project: providing services to taxonomists for standard genome sequencing and annotation.</title>
        <authorList>
            <consortium name="The Broad Institute Genomics Platform"/>
            <consortium name="The Broad Institute Genome Sequencing Center for Infectious Disease"/>
            <person name="Wu L."/>
            <person name="Ma J."/>
        </authorList>
    </citation>
    <scope>NUCLEOTIDE SEQUENCE [LARGE SCALE GENOMIC DNA]</scope>
    <source>
        <strain evidence="2 3">JCM 3325</strain>
    </source>
</reference>
<evidence type="ECO:0000313" key="2">
    <source>
        <dbReference type="EMBL" id="GAA2419749.1"/>
    </source>
</evidence>
<sequence length="122" mass="12355">MIRLGRHARRQASGTGAETAPEILESPDGTRLGTPPRSLGARVGGAVAGGVAGGAAGRALRPVARKAARRYGLPEGALVRATEIVAPILVSMAVARLVKSRARARLAAVGTGPDEPPGPIRI</sequence>